<feature type="domain" description="PDEase" evidence="5">
    <location>
        <begin position="45"/>
        <end position="421"/>
    </location>
</feature>
<dbReference type="EC" id="3.1.4.-" evidence="3"/>
<evidence type="ECO:0000313" key="6">
    <source>
        <dbReference type="EMBL" id="KIK06423.1"/>
    </source>
</evidence>
<feature type="region of interest" description="Disordered" evidence="4">
    <location>
        <begin position="568"/>
        <end position="603"/>
    </location>
</feature>
<accession>A0A0C9YE57</accession>
<keyword evidence="2 3" id="KW-0378">Hydrolase</keyword>
<organism evidence="6 7">
    <name type="scientific">Laccaria amethystina LaAM-08-1</name>
    <dbReference type="NCBI Taxonomy" id="1095629"/>
    <lineage>
        <taxon>Eukaryota</taxon>
        <taxon>Fungi</taxon>
        <taxon>Dikarya</taxon>
        <taxon>Basidiomycota</taxon>
        <taxon>Agaricomycotina</taxon>
        <taxon>Agaricomycetes</taxon>
        <taxon>Agaricomycetidae</taxon>
        <taxon>Agaricales</taxon>
        <taxon>Agaricineae</taxon>
        <taxon>Hydnangiaceae</taxon>
        <taxon>Laccaria</taxon>
    </lineage>
</organism>
<dbReference type="PANTHER" id="PTHR11347">
    <property type="entry name" value="CYCLIC NUCLEOTIDE PHOSPHODIESTERASE"/>
    <property type="match status" value="1"/>
</dbReference>
<feature type="compositionally biased region" description="Pro residues" evidence="4">
    <location>
        <begin position="581"/>
        <end position="593"/>
    </location>
</feature>
<dbReference type="PROSITE" id="PS00126">
    <property type="entry name" value="PDEASE_I_1"/>
    <property type="match status" value="1"/>
</dbReference>
<sequence>MCGATLGQCGHTGVDSHARQWKRRSADVGGLHLATGNSGRGQGWVGTEVETRFAELLSDMYNQTLHAVNEYNPDFVPAHLPNEVRSRLINTLDSWHFEPHKLLDDEVLACTLILFEALLRIEGMEETIGISMRQLSAFVHHLRQIYRYENTYHNFEHALDVLQATHSYLRSAGMVPPVSILLETGRMWRVEKEFDSGPLITSLGLRDLFVLYIAAIGHDVGHPGFSNVFMKNAQTPLSIVFDGKSALEQMHCQLLLRVMRYHGLGPLLDDAIHGSHFRKLLWNTVLATDMSVHSDFMQRFEEAIDSHEGALYSRQVIICQAILKNADISNPSRPFPVSQHWASALMQEWSSQAKLEQHYSLQQTVQASSDPLAEAKSQIFFTSMFAKPLLDLTVRAVPELAMYAQQCDSNVERWKLRQTELQSGHVESTVDDMTHELSPPSSTRQPSDYQSAFPLTLPQGPASVFRNPSSSLSTSSNASTDSNPASPCGSFSSSSIFSPTSESHFSNDPSSSGMSSNNYMGAVCHPLNFTQDNYAAIRAAGKLSIRQHKKINRNSWCATSTLFNPPPLSPPAHIPLKNHPPSAPKLPPPPASAPSPNGVQARSPVTFLMSPSRKTSASSCLAPGKDVGETALSKAIKAQASPVVS</sequence>
<evidence type="ECO:0000256" key="2">
    <source>
        <dbReference type="ARBA" id="ARBA00022801"/>
    </source>
</evidence>
<comment type="cofactor">
    <cofactor evidence="3">
        <name>a divalent metal cation</name>
        <dbReference type="ChEBI" id="CHEBI:60240"/>
    </cofactor>
    <text evidence="3">Binds 2 divalent metal cations per subunit. Site 1 may preferentially bind zinc ions, while site 2 has a preference for magnesium and/or manganese ions.</text>
</comment>
<gene>
    <name evidence="6" type="ORF">K443DRAFT_674405</name>
</gene>
<keyword evidence="7" id="KW-1185">Reference proteome</keyword>
<dbReference type="Pfam" id="PF00233">
    <property type="entry name" value="PDEase_I"/>
    <property type="match status" value="1"/>
</dbReference>
<evidence type="ECO:0000256" key="3">
    <source>
        <dbReference type="RuleBase" id="RU363067"/>
    </source>
</evidence>
<dbReference type="OrthoDB" id="546632at2759"/>
<dbReference type="GO" id="GO:0046872">
    <property type="term" value="F:metal ion binding"/>
    <property type="evidence" value="ECO:0007669"/>
    <property type="project" value="UniProtKB-KW"/>
</dbReference>
<dbReference type="InterPro" id="IPR023174">
    <property type="entry name" value="PDEase_CS"/>
</dbReference>
<evidence type="ECO:0000313" key="7">
    <source>
        <dbReference type="Proteomes" id="UP000054477"/>
    </source>
</evidence>
<dbReference type="SUPFAM" id="SSF109604">
    <property type="entry name" value="HD-domain/PDEase-like"/>
    <property type="match status" value="1"/>
</dbReference>
<dbReference type="GO" id="GO:0007165">
    <property type="term" value="P:signal transduction"/>
    <property type="evidence" value="ECO:0007669"/>
    <property type="project" value="InterPro"/>
</dbReference>
<reference evidence="7" key="2">
    <citation type="submission" date="2015-01" db="EMBL/GenBank/DDBJ databases">
        <title>Evolutionary Origins and Diversification of the Mycorrhizal Mutualists.</title>
        <authorList>
            <consortium name="DOE Joint Genome Institute"/>
            <consortium name="Mycorrhizal Genomics Consortium"/>
            <person name="Kohler A."/>
            <person name="Kuo A."/>
            <person name="Nagy L.G."/>
            <person name="Floudas D."/>
            <person name="Copeland A."/>
            <person name="Barry K.W."/>
            <person name="Cichocki N."/>
            <person name="Veneault-Fourrey C."/>
            <person name="LaButti K."/>
            <person name="Lindquist E.A."/>
            <person name="Lipzen A."/>
            <person name="Lundell T."/>
            <person name="Morin E."/>
            <person name="Murat C."/>
            <person name="Riley R."/>
            <person name="Ohm R."/>
            <person name="Sun H."/>
            <person name="Tunlid A."/>
            <person name="Henrissat B."/>
            <person name="Grigoriev I.V."/>
            <person name="Hibbett D.S."/>
            <person name="Martin F."/>
        </authorList>
    </citation>
    <scope>NUCLEOTIDE SEQUENCE [LARGE SCALE GENOMIC DNA]</scope>
    <source>
        <strain evidence="7">LaAM-08-1</strain>
    </source>
</reference>
<feature type="region of interest" description="Disordered" evidence="4">
    <location>
        <begin position="425"/>
        <end position="493"/>
    </location>
</feature>
<keyword evidence="1 3" id="KW-0479">Metal-binding</keyword>
<dbReference type="STRING" id="1095629.A0A0C9YE57"/>
<name>A0A0C9YE57_9AGAR</name>
<comment type="similarity">
    <text evidence="3">Belongs to the cyclic nucleotide phosphodiesterase family.</text>
</comment>
<feature type="compositionally biased region" description="Low complexity" evidence="4">
    <location>
        <begin position="467"/>
        <end position="493"/>
    </location>
</feature>
<dbReference type="PROSITE" id="PS51845">
    <property type="entry name" value="PDEASE_I_2"/>
    <property type="match status" value="1"/>
</dbReference>
<dbReference type="EMBL" id="KN838553">
    <property type="protein sequence ID" value="KIK06423.1"/>
    <property type="molecule type" value="Genomic_DNA"/>
</dbReference>
<protein>
    <recommendedName>
        <fullName evidence="3">Phosphodiesterase</fullName>
        <ecNumber evidence="3">3.1.4.-</ecNumber>
    </recommendedName>
</protein>
<feature type="compositionally biased region" description="Polar residues" evidence="4">
    <location>
        <begin position="439"/>
        <end position="450"/>
    </location>
</feature>
<evidence type="ECO:0000256" key="1">
    <source>
        <dbReference type="ARBA" id="ARBA00022723"/>
    </source>
</evidence>
<proteinExistence type="inferred from homology"/>
<dbReference type="Proteomes" id="UP000054477">
    <property type="component" value="Unassembled WGS sequence"/>
</dbReference>
<evidence type="ECO:0000259" key="5">
    <source>
        <dbReference type="PROSITE" id="PS51845"/>
    </source>
</evidence>
<evidence type="ECO:0000256" key="4">
    <source>
        <dbReference type="SAM" id="MobiDB-lite"/>
    </source>
</evidence>
<dbReference type="InterPro" id="IPR002073">
    <property type="entry name" value="PDEase_catalytic_dom"/>
</dbReference>
<dbReference type="HOGENOM" id="CLU_013818_0_0_1"/>
<dbReference type="AlphaFoldDB" id="A0A0C9YE57"/>
<dbReference type="CDD" id="cd00077">
    <property type="entry name" value="HDc"/>
    <property type="match status" value="1"/>
</dbReference>
<dbReference type="SMART" id="SM00471">
    <property type="entry name" value="HDc"/>
    <property type="match status" value="1"/>
</dbReference>
<dbReference type="InterPro" id="IPR003607">
    <property type="entry name" value="HD/PDEase_dom"/>
</dbReference>
<reference evidence="6 7" key="1">
    <citation type="submission" date="2014-04" db="EMBL/GenBank/DDBJ databases">
        <authorList>
            <consortium name="DOE Joint Genome Institute"/>
            <person name="Kuo A."/>
            <person name="Kohler A."/>
            <person name="Nagy L.G."/>
            <person name="Floudas D."/>
            <person name="Copeland A."/>
            <person name="Barry K.W."/>
            <person name="Cichocki N."/>
            <person name="Veneault-Fourrey C."/>
            <person name="LaButti K."/>
            <person name="Lindquist E.A."/>
            <person name="Lipzen A."/>
            <person name="Lundell T."/>
            <person name="Morin E."/>
            <person name="Murat C."/>
            <person name="Sun H."/>
            <person name="Tunlid A."/>
            <person name="Henrissat B."/>
            <person name="Grigoriev I.V."/>
            <person name="Hibbett D.S."/>
            <person name="Martin F."/>
            <person name="Nordberg H.P."/>
            <person name="Cantor M.N."/>
            <person name="Hua S.X."/>
        </authorList>
    </citation>
    <scope>NUCLEOTIDE SEQUENCE [LARGE SCALE GENOMIC DNA]</scope>
    <source>
        <strain evidence="6 7">LaAM-08-1</strain>
    </source>
</reference>
<dbReference type="GO" id="GO:0004114">
    <property type="term" value="F:3',5'-cyclic-nucleotide phosphodiesterase activity"/>
    <property type="evidence" value="ECO:0007669"/>
    <property type="project" value="InterPro"/>
</dbReference>
<dbReference type="InterPro" id="IPR036971">
    <property type="entry name" value="PDEase_catalytic_dom_sf"/>
</dbReference>
<dbReference type="Gene3D" id="1.10.1300.10">
    <property type="entry name" value="3'5'-cyclic nucleotide phosphodiesterase, catalytic domain"/>
    <property type="match status" value="1"/>
</dbReference>